<evidence type="ECO:0000256" key="5">
    <source>
        <dbReference type="HAMAP-Rule" id="MF_01107"/>
    </source>
</evidence>
<dbReference type="InterPro" id="IPR015421">
    <property type="entry name" value="PyrdxlP-dep_Trfase_major"/>
</dbReference>
<name>A0A519BPA5_9DELT</name>
<dbReference type="Proteomes" id="UP000319296">
    <property type="component" value="Unassembled WGS sequence"/>
</dbReference>
<dbReference type="CDD" id="cd00610">
    <property type="entry name" value="OAT_like"/>
    <property type="match status" value="1"/>
</dbReference>
<keyword evidence="2 5" id="KW-0028">Amino-acid biosynthesis</keyword>
<sequence length="395" mass="43721">MNTKELTAKYIMNTYSRFDIELTNGSGIELFDEKGKSYIDFASGIAVNNLGYNNEAVNNAIINQLKKLIHVSNYFYTEPQALLAQKLAENSFASKVFFCNSGAESIEGAIKLARIYAKKISKRGYKIISMNNSFHGRTFGALTATGQDKYRKGFEPLLPGFDYAAYNNIKEIESLIDGNDDYCAILIEPVQGEGGVNIASQNYIKKIREITEKNNMMLIFDEVQVGLGRTGKLFAYMNFDVEPDIMTLAKPLAGGLPIGAILVSEKAANVFEPGNHASTFGGGPLVCSAANAFMDEILKKGFLENVAETGSYLKERLIKLKEKFSDKIKEIRSIGLISAIEFYDMKAKDIAIKLIEKGFLTTMVQEKTLRLTPPLIIGKKEIDLICSALDEILSH</sequence>
<dbReference type="EC" id="2.6.1.11" evidence="5"/>
<feature type="binding site" evidence="5">
    <location>
        <position position="134"/>
    </location>
    <ligand>
        <name>pyridoxal 5'-phosphate</name>
        <dbReference type="ChEBI" id="CHEBI:597326"/>
    </ligand>
</feature>
<feature type="binding site" evidence="5">
    <location>
        <position position="137"/>
    </location>
    <ligand>
        <name>N(2)-acetyl-L-ornithine</name>
        <dbReference type="ChEBI" id="CHEBI:57805"/>
    </ligand>
</feature>
<comment type="subunit">
    <text evidence="5">Homodimer.</text>
</comment>
<comment type="similarity">
    <text evidence="5">Belongs to the class-III pyridoxal-phosphate-dependent aminotransferase family. ArgD subfamily.</text>
</comment>
<dbReference type="Pfam" id="PF00202">
    <property type="entry name" value="Aminotran_3"/>
    <property type="match status" value="1"/>
</dbReference>
<dbReference type="NCBIfam" id="TIGR00707">
    <property type="entry name" value="argD"/>
    <property type="match status" value="1"/>
</dbReference>
<organism evidence="6 7">
    <name type="scientific">Candidatus Acididesulfobacter diazotrophicus</name>
    <dbReference type="NCBI Taxonomy" id="2597226"/>
    <lineage>
        <taxon>Bacteria</taxon>
        <taxon>Deltaproteobacteria</taxon>
        <taxon>Candidatus Acidulodesulfobacterales</taxon>
        <taxon>Candidatus Acididesulfobacter</taxon>
    </lineage>
</organism>
<proteinExistence type="inferred from homology"/>
<feature type="binding site" evidence="5">
    <location>
        <position position="278"/>
    </location>
    <ligand>
        <name>N(2)-acetyl-L-ornithine</name>
        <dbReference type="ChEBI" id="CHEBI:57805"/>
    </ligand>
</feature>
<dbReference type="Gene3D" id="3.90.1150.10">
    <property type="entry name" value="Aspartate Aminotransferase, domain 1"/>
    <property type="match status" value="1"/>
</dbReference>
<dbReference type="AlphaFoldDB" id="A0A519BPA5"/>
<dbReference type="GO" id="GO:0030170">
    <property type="term" value="F:pyridoxal phosphate binding"/>
    <property type="evidence" value="ECO:0007669"/>
    <property type="project" value="InterPro"/>
</dbReference>
<dbReference type="UniPathway" id="UPA00068">
    <property type="reaction ID" value="UER00109"/>
</dbReference>
<feature type="modified residue" description="N6-(pyridoxal phosphate)lysine" evidence="5">
    <location>
        <position position="250"/>
    </location>
</feature>
<keyword evidence="3 5" id="KW-0808">Transferase</keyword>
<evidence type="ECO:0000313" key="7">
    <source>
        <dbReference type="Proteomes" id="UP000319296"/>
    </source>
</evidence>
<dbReference type="InterPro" id="IPR004636">
    <property type="entry name" value="AcOrn/SuccOrn_fam"/>
</dbReference>
<dbReference type="NCBIfam" id="NF002325">
    <property type="entry name" value="PRK01278.1"/>
    <property type="match status" value="1"/>
</dbReference>
<comment type="pathway">
    <text evidence="5">Amino-acid biosynthesis; L-arginine biosynthesis; N(2)-acetyl-L-ornithine from L-glutamate: step 4/4.</text>
</comment>
<dbReference type="InterPro" id="IPR049704">
    <property type="entry name" value="Aminotrans_3_PPA_site"/>
</dbReference>
<evidence type="ECO:0000256" key="2">
    <source>
        <dbReference type="ARBA" id="ARBA00022605"/>
    </source>
</evidence>
<comment type="caution">
    <text evidence="6">The sequence shown here is derived from an EMBL/GenBank/DDBJ whole genome shotgun (WGS) entry which is preliminary data.</text>
</comment>
<keyword evidence="5" id="KW-0963">Cytoplasm</keyword>
<dbReference type="InterPro" id="IPR050103">
    <property type="entry name" value="Class-III_PLP-dep_AT"/>
</dbReference>
<dbReference type="SUPFAM" id="SSF53383">
    <property type="entry name" value="PLP-dependent transferases"/>
    <property type="match status" value="1"/>
</dbReference>
<dbReference type="PIRSF" id="PIRSF000521">
    <property type="entry name" value="Transaminase_4ab_Lys_Orn"/>
    <property type="match status" value="1"/>
</dbReference>
<feature type="binding site" evidence="5">
    <location>
        <position position="279"/>
    </location>
    <ligand>
        <name>pyridoxal 5'-phosphate</name>
        <dbReference type="ChEBI" id="CHEBI:597326"/>
    </ligand>
</feature>
<comment type="cofactor">
    <cofactor evidence="5">
        <name>pyridoxal 5'-phosphate</name>
        <dbReference type="ChEBI" id="CHEBI:597326"/>
    </cofactor>
    <text evidence="5">Binds 1 pyridoxal phosphate per subunit.</text>
</comment>
<comment type="catalytic activity">
    <reaction evidence="5">
        <text>N(2)-acetyl-L-ornithine + 2-oxoglutarate = N-acetyl-L-glutamate 5-semialdehyde + L-glutamate</text>
        <dbReference type="Rhea" id="RHEA:18049"/>
        <dbReference type="ChEBI" id="CHEBI:16810"/>
        <dbReference type="ChEBI" id="CHEBI:29123"/>
        <dbReference type="ChEBI" id="CHEBI:29985"/>
        <dbReference type="ChEBI" id="CHEBI:57805"/>
        <dbReference type="EC" id="2.6.1.11"/>
    </reaction>
</comment>
<dbReference type="PROSITE" id="PS00600">
    <property type="entry name" value="AA_TRANSFER_CLASS_3"/>
    <property type="match status" value="1"/>
</dbReference>
<protein>
    <recommendedName>
        <fullName evidence="5">Acetylornithine aminotransferase</fullName>
        <shortName evidence="5">ACOAT</shortName>
        <ecNumber evidence="5">2.6.1.11</ecNumber>
    </recommendedName>
</protein>
<dbReference type="InterPro" id="IPR015424">
    <property type="entry name" value="PyrdxlP-dep_Trfase"/>
</dbReference>
<dbReference type="GO" id="GO:0005737">
    <property type="term" value="C:cytoplasm"/>
    <property type="evidence" value="ECO:0007669"/>
    <property type="project" value="UniProtKB-SubCell"/>
</dbReference>
<dbReference type="InterPro" id="IPR005814">
    <property type="entry name" value="Aminotrans_3"/>
</dbReference>
<keyword evidence="4 5" id="KW-0663">Pyridoxal phosphate</keyword>
<keyword evidence="1 5" id="KW-0032">Aminotransferase</keyword>
<keyword evidence="5" id="KW-0055">Arginine biosynthesis</keyword>
<dbReference type="HAMAP" id="MF_01107">
    <property type="entry name" value="ArgD_aminotrans_3"/>
    <property type="match status" value="1"/>
</dbReference>
<comment type="miscellaneous">
    <text evidence="5">May also have succinyldiaminopimelate aminotransferase activity, thus carrying out the corresponding step in lysine biosynthesis.</text>
</comment>
<evidence type="ECO:0000256" key="1">
    <source>
        <dbReference type="ARBA" id="ARBA00022576"/>
    </source>
</evidence>
<dbReference type="Gene3D" id="3.40.640.10">
    <property type="entry name" value="Type I PLP-dependent aspartate aminotransferase-like (Major domain)"/>
    <property type="match status" value="1"/>
</dbReference>
<gene>
    <name evidence="5" type="primary">argD</name>
    <name evidence="6" type="ORF">EVG15_03050</name>
</gene>
<accession>A0A519BPA5</accession>
<evidence type="ECO:0000313" key="6">
    <source>
        <dbReference type="EMBL" id="RZD19098.1"/>
    </source>
</evidence>
<dbReference type="PANTHER" id="PTHR11986">
    <property type="entry name" value="AMINOTRANSFERASE CLASS III"/>
    <property type="match status" value="1"/>
</dbReference>
<dbReference type="InterPro" id="IPR015422">
    <property type="entry name" value="PyrdxlP-dep_Trfase_small"/>
</dbReference>
<feature type="binding site" evidence="5">
    <location>
        <begin position="102"/>
        <end position="103"/>
    </location>
    <ligand>
        <name>pyridoxal 5'-phosphate</name>
        <dbReference type="ChEBI" id="CHEBI:597326"/>
    </ligand>
</feature>
<evidence type="ECO:0000256" key="4">
    <source>
        <dbReference type="ARBA" id="ARBA00022898"/>
    </source>
</evidence>
<dbReference type="GO" id="GO:0042802">
    <property type="term" value="F:identical protein binding"/>
    <property type="evidence" value="ECO:0007669"/>
    <property type="project" value="TreeGrafter"/>
</dbReference>
<comment type="subcellular location">
    <subcellularLocation>
        <location evidence="5">Cytoplasm</location>
    </subcellularLocation>
</comment>
<dbReference type="EMBL" id="SGBB01000003">
    <property type="protein sequence ID" value="RZD19098.1"/>
    <property type="molecule type" value="Genomic_DNA"/>
</dbReference>
<dbReference type="GO" id="GO:0006526">
    <property type="term" value="P:L-arginine biosynthetic process"/>
    <property type="evidence" value="ECO:0007669"/>
    <property type="project" value="UniProtKB-UniRule"/>
</dbReference>
<feature type="binding site" evidence="5">
    <location>
        <begin position="221"/>
        <end position="224"/>
    </location>
    <ligand>
        <name>pyridoxal 5'-phosphate</name>
        <dbReference type="ChEBI" id="CHEBI:597326"/>
    </ligand>
</feature>
<reference evidence="6 7" key="1">
    <citation type="journal article" date="2019" name="ISME J.">
        <title>Insights into ecological role of a new deltaproteobacterial order Candidatus Acidulodesulfobacterales by metagenomics and metatranscriptomics.</title>
        <authorList>
            <person name="Tan S."/>
            <person name="Liu J."/>
            <person name="Fang Y."/>
            <person name="Hedlund B.P."/>
            <person name="Lian Z.H."/>
            <person name="Huang L.Y."/>
            <person name="Li J.T."/>
            <person name="Huang L.N."/>
            <person name="Li W.J."/>
            <person name="Jiang H.C."/>
            <person name="Dong H.L."/>
            <person name="Shu W.S."/>
        </authorList>
    </citation>
    <scope>NUCLEOTIDE SEQUENCE [LARGE SCALE GENOMIC DNA]</scope>
    <source>
        <strain evidence="6">AP1</strain>
    </source>
</reference>
<dbReference type="PANTHER" id="PTHR11986:SF79">
    <property type="entry name" value="ACETYLORNITHINE AMINOTRANSFERASE, MITOCHONDRIAL"/>
    <property type="match status" value="1"/>
</dbReference>
<dbReference type="FunFam" id="3.40.640.10:FF:000004">
    <property type="entry name" value="Acetylornithine aminotransferase"/>
    <property type="match status" value="1"/>
</dbReference>
<dbReference type="GO" id="GO:0003992">
    <property type="term" value="F:N2-acetyl-L-ornithine:2-oxoglutarate 5-aminotransferase activity"/>
    <property type="evidence" value="ECO:0007669"/>
    <property type="project" value="UniProtKB-UniRule"/>
</dbReference>
<evidence type="ECO:0000256" key="3">
    <source>
        <dbReference type="ARBA" id="ARBA00022679"/>
    </source>
</evidence>